<sequence>MIRIDEIYNHTFWPWLGKNVPGTRMFFCDPPGRTDPDALFNLGCDDIIETDYVFFHDQEPVWMDLHAPLFDDVIRRNLDMTNARGHVIVSERGQYVDEMCQRYGWKPHYYFYHGWACQDWFRGYDKAFLIPRARDRAPTQTFMSPNRIVAGKRDHRVLFLYNVFKNGLEHNHISAPRICQYENVDISSIAQKYTNVYHDITNVFDCADLPRLFEGEDQQEMASCWLTNFKEAQDSLVYVPTETVYFGHRQHITEKTFKAIALEMPFVLVAPAHSLEYMREYGFQTFADVFDESYDQETDDIKRVEKVIKLLKDLDNLTVKERQQIHQACVPIVEHNYHHFYQGGFTDVLWPELLNMLKGLTS</sequence>
<accession>A0A6J5M1W3</accession>
<reference evidence="1" key="1">
    <citation type="submission" date="2020-04" db="EMBL/GenBank/DDBJ databases">
        <authorList>
            <person name="Chiriac C."/>
            <person name="Salcher M."/>
            <person name="Ghai R."/>
            <person name="Kavagutti S V."/>
        </authorList>
    </citation>
    <scope>NUCLEOTIDE SEQUENCE</scope>
</reference>
<proteinExistence type="predicted"/>
<dbReference type="EMBL" id="LR796341">
    <property type="protein sequence ID" value="CAB4138009.1"/>
    <property type="molecule type" value="Genomic_DNA"/>
</dbReference>
<protein>
    <submittedName>
        <fullName evidence="1">Uncharacterized protein</fullName>
    </submittedName>
</protein>
<name>A0A6J5M1W3_9CAUD</name>
<evidence type="ECO:0000313" key="1">
    <source>
        <dbReference type="EMBL" id="CAB4138009.1"/>
    </source>
</evidence>
<organism evidence="1">
    <name type="scientific">uncultured Caudovirales phage</name>
    <dbReference type="NCBI Taxonomy" id="2100421"/>
    <lineage>
        <taxon>Viruses</taxon>
        <taxon>Duplodnaviria</taxon>
        <taxon>Heunggongvirae</taxon>
        <taxon>Uroviricota</taxon>
        <taxon>Caudoviricetes</taxon>
        <taxon>Peduoviridae</taxon>
        <taxon>Maltschvirus</taxon>
        <taxon>Maltschvirus maltsch</taxon>
    </lineage>
</organism>
<gene>
    <name evidence="1" type="ORF">UFOVP328_202</name>
</gene>